<dbReference type="InterPro" id="IPR023606">
    <property type="entry name" value="CoA-Trfase_III_dom_1_sf"/>
</dbReference>
<dbReference type="STRING" id="71999.KPaMU14_03935"/>
<dbReference type="InterPro" id="IPR044855">
    <property type="entry name" value="CoA-Trfase_III_dom3_sf"/>
</dbReference>
<dbReference type="Gene3D" id="3.30.1540.10">
    <property type="entry name" value="formyl-coa transferase, domain 3"/>
    <property type="match status" value="1"/>
</dbReference>
<evidence type="ECO:0000256" key="1">
    <source>
        <dbReference type="SAM" id="MobiDB-lite"/>
    </source>
</evidence>
<organism evidence="2 3">
    <name type="scientific">Kocuria palustris PEL</name>
    <dbReference type="NCBI Taxonomy" id="1236550"/>
    <lineage>
        <taxon>Bacteria</taxon>
        <taxon>Bacillati</taxon>
        <taxon>Actinomycetota</taxon>
        <taxon>Actinomycetes</taxon>
        <taxon>Micrococcales</taxon>
        <taxon>Micrococcaceae</taxon>
        <taxon>Kocuria</taxon>
    </lineage>
</organism>
<proteinExistence type="predicted"/>
<protein>
    <submittedName>
        <fullName evidence="2">L-carnitine dehydratase/bile acid-inducible protein F</fullName>
    </submittedName>
</protein>
<reference evidence="2 3" key="1">
    <citation type="journal article" date="2014" name="Genome Announc.">
        <title>Draft Genome Sequence of Kocuria palustris PEL.</title>
        <authorList>
            <person name="Sharma G."/>
            <person name="Khatri I."/>
            <person name="Subramanian S."/>
        </authorList>
    </citation>
    <scope>NUCLEOTIDE SEQUENCE [LARGE SCALE GENOMIC DNA]</scope>
    <source>
        <strain evidence="2 3">PEL</strain>
    </source>
</reference>
<dbReference type="AlphaFoldDB" id="M2WC74"/>
<dbReference type="InterPro" id="IPR050509">
    <property type="entry name" value="CoA-transferase_III"/>
</dbReference>
<dbReference type="PANTHER" id="PTHR48228">
    <property type="entry name" value="SUCCINYL-COA--D-CITRAMALATE COA-TRANSFERASE"/>
    <property type="match status" value="1"/>
</dbReference>
<sequence>MTERPEPGPAQPAARGGAVPSGALEDLVVVSIAQNLPGPVAAARLQGLGARVVTIQPPSGDPLRHQLPELFEHLHRGQEVLSLDLKSDEGRERLEGLLEGADLLLSSSRAGALRRLGLDFASVHPRHPGLCQVDLVGFPGDHADRPGHDLSFQAGAGLLDPDRLPRTLSADMHGAEQAVSAALTLLLSRERHGTRGPDGRWASGGGHEQTALSEAALDLALPVRWGMTGPESPLGGASPYYRIYPAAQGHVALAALEPHFVQALVGLGLDPQGDVPEQLTWILAERTAQEWEDWAARAGAPLTALAEPVRPGPSTDRPESGAP</sequence>
<dbReference type="PANTHER" id="PTHR48228:SF5">
    <property type="entry name" value="ALPHA-METHYLACYL-COA RACEMASE"/>
    <property type="match status" value="1"/>
</dbReference>
<dbReference type="InterPro" id="IPR003673">
    <property type="entry name" value="CoA-Trfase_fam_III"/>
</dbReference>
<feature type="region of interest" description="Disordered" evidence="1">
    <location>
        <begin position="302"/>
        <end position="323"/>
    </location>
</feature>
<accession>M2WC74</accession>
<dbReference type="Pfam" id="PF02515">
    <property type="entry name" value="CoA_transf_3"/>
    <property type="match status" value="1"/>
</dbReference>
<keyword evidence="3" id="KW-1185">Reference proteome</keyword>
<name>M2WC74_9MICC</name>
<dbReference type="Gene3D" id="3.40.50.10540">
    <property type="entry name" value="Crotonobetainyl-coa:carnitine coa-transferase, domain 1"/>
    <property type="match status" value="1"/>
</dbReference>
<comment type="caution">
    <text evidence="2">The sequence shown here is derived from an EMBL/GenBank/DDBJ whole genome shotgun (WGS) entry which is preliminary data.</text>
</comment>
<dbReference type="Proteomes" id="UP000009877">
    <property type="component" value="Unassembled WGS sequence"/>
</dbReference>
<dbReference type="SUPFAM" id="SSF89796">
    <property type="entry name" value="CoA-transferase family III (CaiB/BaiF)"/>
    <property type="match status" value="1"/>
</dbReference>
<dbReference type="EMBL" id="ANHZ02000018">
    <property type="protein sequence ID" value="EME36072.1"/>
    <property type="molecule type" value="Genomic_DNA"/>
</dbReference>
<dbReference type="RefSeq" id="WP_006215266.1">
    <property type="nucleotide sequence ID" value="NZ_ANHZ02000018.1"/>
</dbReference>
<gene>
    <name evidence="2" type="ORF">C884_00840</name>
</gene>
<evidence type="ECO:0000313" key="3">
    <source>
        <dbReference type="Proteomes" id="UP000009877"/>
    </source>
</evidence>
<evidence type="ECO:0000313" key="2">
    <source>
        <dbReference type="EMBL" id="EME36072.1"/>
    </source>
</evidence>
<dbReference type="GO" id="GO:0003824">
    <property type="term" value="F:catalytic activity"/>
    <property type="evidence" value="ECO:0007669"/>
    <property type="project" value="InterPro"/>
</dbReference>